<evidence type="ECO:0000256" key="1">
    <source>
        <dbReference type="SAM" id="SignalP"/>
    </source>
</evidence>
<protein>
    <submittedName>
        <fullName evidence="2">Predicted protein</fullName>
    </submittedName>
</protein>
<accession>E4ZHB9</accession>
<dbReference type="InParanoid" id="E4ZHB9"/>
<reference evidence="3" key="1">
    <citation type="journal article" date="2011" name="Nat. Commun.">
        <title>Effector diversification within compartments of the Leptosphaeria maculans genome affected by Repeat-Induced Point mutations.</title>
        <authorList>
            <person name="Rouxel T."/>
            <person name="Grandaubert J."/>
            <person name="Hane J.K."/>
            <person name="Hoede C."/>
            <person name="van de Wouw A.P."/>
            <person name="Couloux A."/>
            <person name="Dominguez V."/>
            <person name="Anthouard V."/>
            <person name="Bally P."/>
            <person name="Bourras S."/>
            <person name="Cozijnsen A.J."/>
            <person name="Ciuffetti L.M."/>
            <person name="Degrave A."/>
            <person name="Dilmaghani A."/>
            <person name="Duret L."/>
            <person name="Fudal I."/>
            <person name="Goodwin S.B."/>
            <person name="Gout L."/>
            <person name="Glaser N."/>
            <person name="Linglin J."/>
            <person name="Kema G.H.J."/>
            <person name="Lapalu N."/>
            <person name="Lawrence C.B."/>
            <person name="May K."/>
            <person name="Meyer M."/>
            <person name="Ollivier B."/>
            <person name="Poulain J."/>
            <person name="Schoch C.L."/>
            <person name="Simon A."/>
            <person name="Spatafora J.W."/>
            <person name="Stachowiak A."/>
            <person name="Turgeon B.G."/>
            <person name="Tyler B.M."/>
            <person name="Vincent D."/>
            <person name="Weissenbach J."/>
            <person name="Amselem J."/>
            <person name="Quesneville H."/>
            <person name="Oliver R.P."/>
            <person name="Wincker P."/>
            <person name="Balesdent M.-H."/>
            <person name="Howlett B.J."/>
        </authorList>
    </citation>
    <scope>NUCLEOTIDE SEQUENCE [LARGE SCALE GENOMIC DNA]</scope>
    <source>
        <strain evidence="3">JN3 / isolate v23.1.3 / race Av1-4-5-6-7-8</strain>
    </source>
</reference>
<feature type="signal peptide" evidence="1">
    <location>
        <begin position="1"/>
        <end position="19"/>
    </location>
</feature>
<evidence type="ECO:0000313" key="3">
    <source>
        <dbReference type="Proteomes" id="UP000002668"/>
    </source>
</evidence>
<name>E4ZHB9_LEPMJ</name>
<evidence type="ECO:0000313" key="2">
    <source>
        <dbReference type="EMBL" id="CBX90689.1"/>
    </source>
</evidence>
<dbReference type="AlphaFoldDB" id="E4ZHB9"/>
<sequence>MHATTALLPLFALAASILAAPAARRPVIRSVPDINMEIRNPMPIDGRGAIGAIFEGDLPKAIHHIFSRAAPVLENALENPVDVVERAVPSVHKTLENPVDVKQ</sequence>
<dbReference type="VEuPathDB" id="FungiDB:LEMA_P057230.1"/>
<dbReference type="EMBL" id="FP929065">
    <property type="protein sequence ID" value="CBX90689.1"/>
    <property type="molecule type" value="Genomic_DNA"/>
</dbReference>
<organism evidence="3">
    <name type="scientific">Leptosphaeria maculans (strain JN3 / isolate v23.1.3 / race Av1-4-5-6-7-8)</name>
    <name type="common">Blackleg fungus</name>
    <name type="synonym">Phoma lingam</name>
    <dbReference type="NCBI Taxonomy" id="985895"/>
    <lineage>
        <taxon>Eukaryota</taxon>
        <taxon>Fungi</taxon>
        <taxon>Dikarya</taxon>
        <taxon>Ascomycota</taxon>
        <taxon>Pezizomycotina</taxon>
        <taxon>Dothideomycetes</taxon>
        <taxon>Pleosporomycetidae</taxon>
        <taxon>Pleosporales</taxon>
        <taxon>Pleosporineae</taxon>
        <taxon>Leptosphaeriaceae</taxon>
        <taxon>Plenodomus</taxon>
        <taxon>Plenodomus lingam/Leptosphaeria maculans species complex</taxon>
    </lineage>
</organism>
<dbReference type="RefSeq" id="XP_003834054.1">
    <property type="nucleotide sequence ID" value="XM_003834006.1"/>
</dbReference>
<gene>
    <name evidence="2" type="ORF">LEMA_P057230.1</name>
</gene>
<dbReference type="Proteomes" id="UP000002668">
    <property type="component" value="Genome"/>
</dbReference>
<dbReference type="OrthoDB" id="3776522at2759"/>
<dbReference type="GeneID" id="13285416"/>
<dbReference type="HOGENOM" id="CLU_2159990_0_0_1"/>
<keyword evidence="3" id="KW-1185">Reference proteome</keyword>
<keyword evidence="1" id="KW-0732">Signal</keyword>
<feature type="chain" id="PRO_5003194569" evidence="1">
    <location>
        <begin position="20"/>
        <end position="103"/>
    </location>
</feature>
<proteinExistence type="predicted"/>